<evidence type="ECO:0000256" key="1">
    <source>
        <dbReference type="ARBA" id="ARBA00005189"/>
    </source>
</evidence>
<dbReference type="OrthoDB" id="9806880at2"/>
<evidence type="ECO:0000256" key="5">
    <source>
        <dbReference type="ARBA" id="ARBA00023315"/>
    </source>
</evidence>
<dbReference type="SUPFAM" id="SSF69593">
    <property type="entry name" value="Glycerol-3-phosphate (1)-acyltransferase"/>
    <property type="match status" value="1"/>
</dbReference>
<dbReference type="CDD" id="cd07989">
    <property type="entry name" value="LPLAT_AGPAT-like"/>
    <property type="match status" value="1"/>
</dbReference>
<dbReference type="InterPro" id="IPR002123">
    <property type="entry name" value="Plipid/glycerol_acylTrfase"/>
</dbReference>
<keyword evidence="2" id="KW-0444">Lipid biosynthesis</keyword>
<dbReference type="AlphaFoldDB" id="A0A4R7BQX2"/>
<comment type="caution">
    <text evidence="8">The sequence shown here is derived from an EMBL/GenBank/DDBJ whole genome shotgun (WGS) entry which is preliminary data.</text>
</comment>
<evidence type="ECO:0000256" key="2">
    <source>
        <dbReference type="ARBA" id="ARBA00022516"/>
    </source>
</evidence>
<evidence type="ECO:0000256" key="3">
    <source>
        <dbReference type="ARBA" id="ARBA00022679"/>
    </source>
</evidence>
<evidence type="ECO:0000313" key="8">
    <source>
        <dbReference type="EMBL" id="TDR87162.1"/>
    </source>
</evidence>
<dbReference type="PANTHER" id="PTHR10434:SF64">
    <property type="entry name" value="1-ACYL-SN-GLYCEROL-3-PHOSPHATE ACYLTRANSFERASE-RELATED"/>
    <property type="match status" value="1"/>
</dbReference>
<dbReference type="GO" id="GO:0006654">
    <property type="term" value="P:phosphatidic acid biosynthetic process"/>
    <property type="evidence" value="ECO:0007669"/>
    <property type="project" value="TreeGrafter"/>
</dbReference>
<feature type="domain" description="Phospholipid/glycerol acyltransferase" evidence="7">
    <location>
        <begin position="66"/>
        <end position="185"/>
    </location>
</feature>
<accession>A0A4R7BQX2</accession>
<keyword evidence="3 8" id="KW-0808">Transferase</keyword>
<dbReference type="SMART" id="SM00563">
    <property type="entry name" value="PlsC"/>
    <property type="match status" value="1"/>
</dbReference>
<keyword evidence="5 8" id="KW-0012">Acyltransferase</keyword>
<gene>
    <name evidence="8" type="ORF">EV668_4242</name>
</gene>
<dbReference type="PANTHER" id="PTHR10434">
    <property type="entry name" value="1-ACYL-SN-GLYCEROL-3-PHOSPHATE ACYLTRANSFERASE"/>
    <property type="match status" value="1"/>
</dbReference>
<comment type="pathway">
    <text evidence="1">Lipid metabolism.</text>
</comment>
<evidence type="ECO:0000259" key="7">
    <source>
        <dbReference type="SMART" id="SM00563"/>
    </source>
</evidence>
<dbReference type="GO" id="GO:0003841">
    <property type="term" value="F:1-acylglycerol-3-phosphate O-acyltransferase activity"/>
    <property type="evidence" value="ECO:0007669"/>
    <property type="project" value="TreeGrafter"/>
</dbReference>
<keyword evidence="4" id="KW-0443">Lipid metabolism</keyword>
<dbReference type="Pfam" id="PF01553">
    <property type="entry name" value="Acyltransferase"/>
    <property type="match status" value="1"/>
</dbReference>
<evidence type="ECO:0000313" key="9">
    <source>
        <dbReference type="Proteomes" id="UP000295122"/>
    </source>
</evidence>
<dbReference type="Proteomes" id="UP000295122">
    <property type="component" value="Unassembled WGS sequence"/>
</dbReference>
<organism evidence="8 9">
    <name type="scientific">Enterovirga rhinocerotis</name>
    <dbReference type="NCBI Taxonomy" id="1339210"/>
    <lineage>
        <taxon>Bacteria</taxon>
        <taxon>Pseudomonadati</taxon>
        <taxon>Pseudomonadota</taxon>
        <taxon>Alphaproteobacteria</taxon>
        <taxon>Hyphomicrobiales</taxon>
        <taxon>Methylobacteriaceae</taxon>
        <taxon>Enterovirga</taxon>
    </lineage>
</organism>
<evidence type="ECO:0000256" key="4">
    <source>
        <dbReference type="ARBA" id="ARBA00023098"/>
    </source>
</evidence>
<dbReference type="EMBL" id="SNZR01000016">
    <property type="protein sequence ID" value="TDR87162.1"/>
    <property type="molecule type" value="Genomic_DNA"/>
</dbReference>
<protein>
    <submittedName>
        <fullName evidence="8">Lyso-ornithine lipid acyltransferase</fullName>
    </submittedName>
</protein>
<dbReference type="RefSeq" id="WP_133773845.1">
    <property type="nucleotide sequence ID" value="NZ_SNZR01000016.1"/>
</dbReference>
<sequence>MRPGLWLRLAMLALVLAALVPVQIVAARRHHRLAGRLPVVFHRILLRLLGIRVHVEGTPPSGAVPTLILSNHVSWLDIPVLASLAPLSFIAKSEIAAWPVIGALARLQRCVFIDRARKVATAEVNAVVAHRLAEGDAIVLFPEGTTGDGIRLLPFRSSLVGAARAALTEPSLAAIALQPVAIAYRRREGLPITRREMPQIAWYGDMDLAPHLAAFLRGGVVDVTVAWGEPIPFHAATDRKRATAAAAAAVRASMAEIRKSSAPHLCRDGSSKSDRRIDS</sequence>
<name>A0A4R7BQX2_9HYPH</name>
<reference evidence="8 9" key="1">
    <citation type="submission" date="2019-03" db="EMBL/GenBank/DDBJ databases">
        <title>Genomic Encyclopedia of Type Strains, Phase IV (KMG-IV): sequencing the most valuable type-strain genomes for metagenomic binning, comparative biology and taxonomic classification.</title>
        <authorList>
            <person name="Goeker M."/>
        </authorList>
    </citation>
    <scope>NUCLEOTIDE SEQUENCE [LARGE SCALE GENOMIC DNA]</scope>
    <source>
        <strain evidence="8 9">DSM 25903</strain>
    </source>
</reference>
<feature type="compositionally biased region" description="Basic and acidic residues" evidence="6">
    <location>
        <begin position="265"/>
        <end position="279"/>
    </location>
</feature>
<feature type="region of interest" description="Disordered" evidence="6">
    <location>
        <begin position="260"/>
        <end position="279"/>
    </location>
</feature>
<keyword evidence="9" id="KW-1185">Reference proteome</keyword>
<evidence type="ECO:0000256" key="6">
    <source>
        <dbReference type="SAM" id="MobiDB-lite"/>
    </source>
</evidence>
<proteinExistence type="predicted"/>